<keyword evidence="2" id="KW-1185">Reference proteome</keyword>
<dbReference type="Proteomes" id="UP000295129">
    <property type="component" value="Unassembled WGS sequence"/>
</dbReference>
<protein>
    <recommendedName>
        <fullName evidence="3">PilZ domain-containing protein</fullName>
    </recommendedName>
</protein>
<accession>A0A4R6DQB6</accession>
<evidence type="ECO:0000313" key="1">
    <source>
        <dbReference type="EMBL" id="TDN47246.1"/>
    </source>
</evidence>
<comment type="caution">
    <text evidence="1">The sequence shown here is derived from an EMBL/GenBank/DDBJ whole genome shotgun (WGS) entry which is preliminary data.</text>
</comment>
<organism evidence="1 2">
    <name type="scientific">Azoarcus indigens</name>
    <dbReference type="NCBI Taxonomy" id="29545"/>
    <lineage>
        <taxon>Bacteria</taxon>
        <taxon>Pseudomonadati</taxon>
        <taxon>Pseudomonadota</taxon>
        <taxon>Betaproteobacteria</taxon>
        <taxon>Rhodocyclales</taxon>
        <taxon>Zoogloeaceae</taxon>
        <taxon>Azoarcus</taxon>
    </lineage>
</organism>
<proteinExistence type="predicted"/>
<reference evidence="1 2" key="1">
    <citation type="submission" date="2019-03" db="EMBL/GenBank/DDBJ databases">
        <title>Genomic Encyclopedia of Type Strains, Phase IV (KMG-IV): sequencing the most valuable type-strain genomes for metagenomic binning, comparative biology and taxonomic classification.</title>
        <authorList>
            <person name="Goeker M."/>
        </authorList>
    </citation>
    <scope>NUCLEOTIDE SEQUENCE [LARGE SCALE GENOMIC DNA]</scope>
    <source>
        <strain evidence="1 2">DSM 12121</strain>
    </source>
</reference>
<dbReference type="EMBL" id="SNVV01000021">
    <property type="protein sequence ID" value="TDN47246.1"/>
    <property type="molecule type" value="Genomic_DNA"/>
</dbReference>
<evidence type="ECO:0008006" key="3">
    <source>
        <dbReference type="Google" id="ProtNLM"/>
    </source>
</evidence>
<dbReference type="RefSeq" id="WP_133594318.1">
    <property type="nucleotide sequence ID" value="NZ_SNVV01000021.1"/>
</dbReference>
<evidence type="ECO:0000313" key="2">
    <source>
        <dbReference type="Proteomes" id="UP000295129"/>
    </source>
</evidence>
<name>A0A4R6DQB6_9RHOO</name>
<sequence length="517" mass="57219">MIRLNLASLTRQPLLDEDGVAMPPAYGGRESAHIVDGMELLDALEAPVMFTADPGARLQMLQQHEHALQSVLPPLLDAARAGPAASVLAARHAAVLAQQLLLCLHTSYKRVAVDLGRDAGRFFRRSPVRQALAGALLSAWRLQCAHARSYSALPDGFWRDCHQLFACIAEQGWERYRKPDGGGSDGARLGELYRRILLLGMNAANRLDPQWIENLIALVEREAPGLRLQRIRDVPDIPGAFVFRDDADLPPQFVDELPVGGAEASWWLVDLAPVSRALSARMATLQNGEFASPQELQLLLRLQREWLSPPRRRHPRRRQLRLMQVELRVGLAHCWRALQAEAGEASLAFQGLPLELEGAGEDETPAMLQVCNESSSGVQLEGEAPQQPLRAGELVMLREAGGAWRPGLVRWVGFSGEGLQLRCGVEFVGAQAEAVRVMPVISHPNGRYQMALRLRRGRVLLMPGRHFQPQREFLLADGQRLVSVRALRLLAQAVHYQVFMIKQGDELPLPEPVPLAG</sequence>
<dbReference type="AlphaFoldDB" id="A0A4R6DQB6"/>
<dbReference type="OrthoDB" id="9808669at2"/>
<gene>
    <name evidence="1" type="ORF">C7389_12151</name>
</gene>